<keyword evidence="2" id="KW-1003">Cell membrane</keyword>
<keyword evidence="3 6" id="KW-0812">Transmembrane</keyword>
<dbReference type="PANTHER" id="PTHR30287:SF1">
    <property type="entry name" value="INNER MEMBRANE PROTEIN"/>
    <property type="match status" value="1"/>
</dbReference>
<dbReference type="PATRIC" id="fig|1276229.3.peg.971"/>
<dbReference type="InterPro" id="IPR003838">
    <property type="entry name" value="ABC3_permease_C"/>
</dbReference>
<gene>
    <name evidence="8" type="ORF">SSYRP_v1c09800</name>
</gene>
<dbReference type="STRING" id="1276229.SSYRP_v1c09800"/>
<dbReference type="InterPro" id="IPR038766">
    <property type="entry name" value="Membrane_comp_ABC_pdt"/>
</dbReference>
<comment type="subcellular location">
    <subcellularLocation>
        <location evidence="1">Cell membrane</location>
        <topology evidence="1">Multi-pass membrane protein</topology>
    </subcellularLocation>
</comment>
<dbReference type="EMBL" id="CP005078">
    <property type="protein sequence ID" value="AGM26567.1"/>
    <property type="molecule type" value="Genomic_DNA"/>
</dbReference>
<evidence type="ECO:0000256" key="1">
    <source>
        <dbReference type="ARBA" id="ARBA00004651"/>
    </source>
</evidence>
<name>R4U506_9MOLU</name>
<evidence type="ECO:0000256" key="2">
    <source>
        <dbReference type="ARBA" id="ARBA00022475"/>
    </source>
</evidence>
<protein>
    <submittedName>
        <fullName evidence="8">Efflux ABC transporter, permease protein</fullName>
    </submittedName>
</protein>
<evidence type="ECO:0000256" key="3">
    <source>
        <dbReference type="ARBA" id="ARBA00022692"/>
    </source>
</evidence>
<evidence type="ECO:0000256" key="5">
    <source>
        <dbReference type="ARBA" id="ARBA00023136"/>
    </source>
</evidence>
<feature type="transmembrane region" description="Helical" evidence="6">
    <location>
        <begin position="1408"/>
        <end position="1430"/>
    </location>
</feature>
<dbReference type="eggNOG" id="COG0577">
    <property type="taxonomic scope" value="Bacteria"/>
</dbReference>
<feature type="transmembrane region" description="Helical" evidence="6">
    <location>
        <begin position="737"/>
        <end position="757"/>
    </location>
</feature>
<feature type="domain" description="ABC3 transporter permease C-terminal" evidence="7">
    <location>
        <begin position="1321"/>
        <end position="1440"/>
    </location>
</feature>
<dbReference type="PANTHER" id="PTHR30287">
    <property type="entry name" value="MEMBRANE COMPONENT OF PREDICTED ABC SUPERFAMILY METABOLITE UPTAKE TRANSPORTER"/>
    <property type="match status" value="1"/>
</dbReference>
<dbReference type="OrthoDB" id="386933at2"/>
<evidence type="ECO:0000313" key="8">
    <source>
        <dbReference type="EMBL" id="AGM26567.1"/>
    </source>
</evidence>
<feature type="transmembrane region" description="Helical" evidence="6">
    <location>
        <begin position="1320"/>
        <end position="1346"/>
    </location>
</feature>
<keyword evidence="9" id="KW-1185">Reference proteome</keyword>
<proteinExistence type="predicted"/>
<evidence type="ECO:0000256" key="4">
    <source>
        <dbReference type="ARBA" id="ARBA00022989"/>
    </source>
</evidence>
<evidence type="ECO:0000256" key="6">
    <source>
        <dbReference type="SAM" id="Phobius"/>
    </source>
</evidence>
<evidence type="ECO:0000313" key="9">
    <source>
        <dbReference type="Proteomes" id="UP000013963"/>
    </source>
</evidence>
<feature type="transmembrane region" description="Helical" evidence="6">
    <location>
        <begin position="18"/>
        <end position="38"/>
    </location>
</feature>
<keyword evidence="5 6" id="KW-0472">Membrane</keyword>
<feature type="transmembrane region" description="Helical" evidence="6">
    <location>
        <begin position="566"/>
        <end position="591"/>
    </location>
</feature>
<sequence length="1449" mass="164142">MLLFWQSLKNIVKQKTQVIIFIILAVLLSVLSSASWIVNERLVSGYHFMGAGTFDYDYLTNFNSKKNKTVDTPTITPWYAFGADYHLITEKNNQFSADQDKPAQTLPFLEIGRNGALKALDKDVDIKITFNASRTEVQNIIFTNKESKAITFLNDGLYRFNFQSAVFKKSLIGQFYDQEGNINSNEQRQQIQEFMANFVCSDIAKNTMYLLIDYLNDLIQKDPSLKEEGNEGELKDKLIAFVNPNPANPTTQWQQHVDLSQPEEQLQNIPDVKNVKNEVFAKGLDGSLSLLVKNTQASSILIKQLELFYSSRQVEKLNPVGYNLNIKNAVFSINDFYNENNNNNDFNELSQGTKYGPFQFMSAYYKLVSAKSNFKLQFRQQFEYSNLSNSSNYKVINWEHLLAYDQLKLIEKYQNFDPNNGIHAVYAVISPQFAKANNLKLGDSFTIGENNQLFVGAIGGDTLNIYPTIYDTDIFPDPKQDAIVYVAPSVWIRNTIAAPTDIEENSTMFFKYNGSNQNSDFQKLTSLMASDYHSLHQPNNKDLQLSSKQDTSLVYSRYSLMGRAILIYQIFALSLFIVFLIILVFTLSILIKKIIKQETITNGILKANGYSSTKITSSYLAYALITTIIGVPLGWALGLVIQIPLISIFTNYFIIPNYFMVSGYPLLFALIIIGLVSIAAIWFTAWRQLNKNPLDLINPNKNIVTPKWTEKVFNRVSFKKFTTKFRFNMMVTSSKKIGWFFLTFFIASLSLTFAVLIPTSINKFSEEYYRNLDYKNDYNYDYVVGNIPFSRYQTYNWDGPKSSSSPTYPITNNSLFAQYLNAGDDKGWLKLSDITSEADIQKYSQNISDMIAFNFMAGKGASLSIGAFVDIASKFPGTKTEINRLMCQIFPKIFGKQEVIPDPGQSLSDQWAYCLNYSISDIIPNNIRMMWLKDPLTIEQFNFTFGTSTYNQNNEDLYTAFNLRSIIGANSEYNIKTYGINENNKTIILPGRGTLADSKTIDPTKQSVPIVINQKAALITNLKVGSSFTGTTNKKLLEFGNEVESATNSQNNLTYQKPVSSSLWSYGNDNWDPQENIDPFTIDLTKLTIGEQKSKYGFTDENGNRQEYYNLKNFMLKIPKDTFKPGEFLTPSQSQTTGHQLPGLLKESNVVNTTKDPNYYLVRPFDTGIDEVITGMGALSSGFPTTWYSEAMRQGLLKITDNQVKTTYHIVGIQNSYDAPRAYINQNVANNILGYPVTEANLYGHNNSANPLQWFNGKFSKYDDQVDLTNRFNLSSHDGSYSVNNFINGQITNAITGTDFIGIKSDVIKKLSIVSNNLSIIYVLLTIITAIIIIYIMTDFFVNSYLKFIAVMKALGYSNWEVNSLTLGIFTPFVILAWAVGVTVMWLIAKLGVFTFSMITQNVIPFSFPWLVLPITGGVILLIYAVTYWISIQKIKNMSIQEQVNASEI</sequence>
<dbReference type="HOGENOM" id="CLU_249804_0_0_14"/>
<feature type="transmembrane region" description="Helical" evidence="6">
    <location>
        <begin position="666"/>
        <end position="686"/>
    </location>
</feature>
<dbReference type="Proteomes" id="UP000013963">
    <property type="component" value="Chromosome"/>
</dbReference>
<feature type="domain" description="ABC3 transporter permease C-terminal" evidence="7">
    <location>
        <begin position="574"/>
        <end position="693"/>
    </location>
</feature>
<accession>R4U506</accession>
<dbReference type="Pfam" id="PF02687">
    <property type="entry name" value="FtsX"/>
    <property type="match status" value="2"/>
</dbReference>
<evidence type="ECO:0000259" key="7">
    <source>
        <dbReference type="Pfam" id="PF02687"/>
    </source>
</evidence>
<feature type="transmembrane region" description="Helical" evidence="6">
    <location>
        <begin position="619"/>
        <end position="646"/>
    </location>
</feature>
<dbReference type="KEGG" id="ssyr:SSYRP_v1c09800"/>
<reference evidence="8 9" key="1">
    <citation type="journal article" date="2013" name="Genome Biol. Evol.">
        <title>Complete genomes of two dipteran-associated spiroplasmas provided insights into the origin, dynamics, and impacts of viral invasion in spiroplasma.</title>
        <authorList>
            <person name="Ku C."/>
            <person name="Lo W.S."/>
            <person name="Chen L.L."/>
            <person name="Kuo C.H."/>
        </authorList>
    </citation>
    <scope>NUCLEOTIDE SEQUENCE [LARGE SCALE GENOMIC DNA]</scope>
    <source>
        <strain evidence="8">EA-1</strain>
    </source>
</reference>
<organism evidence="8 9">
    <name type="scientific">Spiroplasma syrphidicola EA-1</name>
    <dbReference type="NCBI Taxonomy" id="1276229"/>
    <lineage>
        <taxon>Bacteria</taxon>
        <taxon>Bacillati</taxon>
        <taxon>Mycoplasmatota</taxon>
        <taxon>Mollicutes</taxon>
        <taxon>Entomoplasmatales</taxon>
        <taxon>Spiroplasmataceae</taxon>
        <taxon>Spiroplasma</taxon>
    </lineage>
</organism>
<feature type="transmembrane region" description="Helical" evidence="6">
    <location>
        <begin position="1367"/>
        <end position="1388"/>
    </location>
</feature>
<keyword evidence="4 6" id="KW-1133">Transmembrane helix</keyword>
<dbReference type="GO" id="GO:0005886">
    <property type="term" value="C:plasma membrane"/>
    <property type="evidence" value="ECO:0007669"/>
    <property type="project" value="UniProtKB-SubCell"/>
</dbReference>